<dbReference type="InterPro" id="IPR046335">
    <property type="entry name" value="LacI/GalR-like_sensor"/>
</dbReference>
<sequence>MRSMEQHRADAGRRPAKVTVRRIAEAAHVSPATVSKALNDTGRIAPETRRMIRRIADELGYRRSAVAHAPRRTGIIAVATTDLKSSFITDLLEGVEQALGTTAYCATVLYTHEDPELEERQINRIASHGIDGLILTGSNTDARSSLRDRVTMGLPTVYAYAPSRDPGDCSVVADNVRAGRDAIARLIAYGCTRIALIGAEEHWAASTDRINGALRELGDRGLTPVTPIQFGSWEQDWGVIATERLLDAGNRIDGIYCVNDLVARGAIELLRSRGLRVPEDVAVVGHDNRSVAYATHPTIATFTNNLTGVGALAATLLVSAIYGEFRPDVTTTACPPVFGESCPVGARVAETAPDRRWIDLALR</sequence>
<dbReference type="SMART" id="SM00354">
    <property type="entry name" value="HTH_LACI"/>
    <property type="match status" value="1"/>
</dbReference>
<dbReference type="InterPro" id="IPR000843">
    <property type="entry name" value="HTH_LacI"/>
</dbReference>
<dbReference type="EMBL" id="WBSM01000001">
    <property type="protein sequence ID" value="KAB8289042.1"/>
    <property type="molecule type" value="Genomic_DNA"/>
</dbReference>
<dbReference type="Pfam" id="PF00356">
    <property type="entry name" value="LacI"/>
    <property type="match status" value="1"/>
</dbReference>
<dbReference type="Proteomes" id="UP000482084">
    <property type="component" value="Unassembled WGS sequence"/>
</dbReference>
<dbReference type="Proteomes" id="UP000469943">
    <property type="component" value="Unassembled WGS sequence"/>
</dbReference>
<dbReference type="SUPFAM" id="SSF47413">
    <property type="entry name" value="lambda repressor-like DNA-binding domains"/>
    <property type="match status" value="1"/>
</dbReference>
<evidence type="ECO:0000256" key="1">
    <source>
        <dbReference type="ARBA" id="ARBA00023015"/>
    </source>
</evidence>
<dbReference type="InterPro" id="IPR010982">
    <property type="entry name" value="Lambda_DNA-bd_dom_sf"/>
</dbReference>
<comment type="caution">
    <text evidence="5">The sequence shown here is derived from an EMBL/GenBank/DDBJ whole genome shotgun (WGS) entry which is preliminary data.</text>
</comment>
<reference evidence="6 7" key="1">
    <citation type="submission" date="2019-10" db="EMBL/GenBank/DDBJ databases">
        <title>Bifidobacterium from non-human primates.</title>
        <authorList>
            <person name="Modesto M."/>
        </authorList>
    </citation>
    <scope>NUCLEOTIDE SEQUENCE [LARGE SCALE GENOMIC DNA]</scope>
    <source>
        <strain evidence="6 7">TREM</strain>
    </source>
</reference>
<evidence type="ECO:0000313" key="7">
    <source>
        <dbReference type="Proteomes" id="UP000469943"/>
    </source>
</evidence>
<organism evidence="5 8">
    <name type="scientific">Bifidobacterium ramosum</name>
    <dbReference type="NCBI Taxonomy" id="1798158"/>
    <lineage>
        <taxon>Bacteria</taxon>
        <taxon>Bacillati</taxon>
        <taxon>Actinomycetota</taxon>
        <taxon>Actinomycetes</taxon>
        <taxon>Bifidobacteriales</taxon>
        <taxon>Bifidobacteriaceae</taxon>
        <taxon>Bifidobacterium</taxon>
    </lineage>
</organism>
<dbReference type="GO" id="GO:0003700">
    <property type="term" value="F:DNA-binding transcription factor activity"/>
    <property type="evidence" value="ECO:0007669"/>
    <property type="project" value="TreeGrafter"/>
</dbReference>
<feature type="domain" description="HTH lacI-type" evidence="4">
    <location>
        <begin position="18"/>
        <end position="72"/>
    </location>
</feature>
<dbReference type="PROSITE" id="PS50932">
    <property type="entry name" value="HTH_LACI_2"/>
    <property type="match status" value="1"/>
</dbReference>
<evidence type="ECO:0000313" key="8">
    <source>
        <dbReference type="Proteomes" id="UP000482084"/>
    </source>
</evidence>
<gene>
    <name evidence="5" type="ORF">DSM100688_0120</name>
    <name evidence="6" type="ORF">GFD24_00620</name>
</gene>
<dbReference type="SUPFAM" id="SSF53822">
    <property type="entry name" value="Periplasmic binding protein-like I"/>
    <property type="match status" value="1"/>
</dbReference>
<proteinExistence type="predicted"/>
<dbReference type="EMBL" id="WHZX01000001">
    <property type="protein sequence ID" value="NEG70756.1"/>
    <property type="molecule type" value="Genomic_DNA"/>
</dbReference>
<evidence type="ECO:0000256" key="2">
    <source>
        <dbReference type="ARBA" id="ARBA00023125"/>
    </source>
</evidence>
<dbReference type="PANTHER" id="PTHR30146">
    <property type="entry name" value="LACI-RELATED TRANSCRIPTIONAL REPRESSOR"/>
    <property type="match status" value="1"/>
</dbReference>
<dbReference type="PANTHER" id="PTHR30146:SF109">
    <property type="entry name" value="HTH-TYPE TRANSCRIPTIONAL REGULATOR GALS"/>
    <property type="match status" value="1"/>
</dbReference>
<dbReference type="OrthoDB" id="3467214at2"/>
<dbReference type="CDD" id="cd01392">
    <property type="entry name" value="HTH_LacI"/>
    <property type="match status" value="1"/>
</dbReference>
<evidence type="ECO:0000313" key="5">
    <source>
        <dbReference type="EMBL" id="KAB8289042.1"/>
    </source>
</evidence>
<dbReference type="Gene3D" id="3.40.50.2300">
    <property type="match status" value="2"/>
</dbReference>
<accession>A0A6L4X2W6</accession>
<keyword evidence="2" id="KW-0238">DNA-binding</keyword>
<keyword evidence="1" id="KW-0805">Transcription regulation</keyword>
<reference evidence="5 8" key="2">
    <citation type="submission" date="2019-10" db="EMBL/GenBank/DDBJ databases">
        <title>Characterization of the phylogenetic diversity of two novel species belonging to the genus Bifidobacterium: Bifidobacterium cebidarum sp. nov. and Bifidobacterium leontopitheci sp. nov.</title>
        <authorList>
            <person name="Lugli G.A."/>
            <person name="Duranti S."/>
            <person name="Milani C."/>
            <person name="Turroni F."/>
            <person name="Ventura M."/>
        </authorList>
    </citation>
    <scope>NUCLEOTIDE SEQUENCE [LARGE SCALE GENOMIC DNA]</scope>
    <source>
        <strain evidence="5 8">DSM 100688</strain>
    </source>
</reference>
<evidence type="ECO:0000256" key="3">
    <source>
        <dbReference type="ARBA" id="ARBA00023163"/>
    </source>
</evidence>
<dbReference type="Pfam" id="PF13377">
    <property type="entry name" value="Peripla_BP_3"/>
    <property type="match status" value="1"/>
</dbReference>
<dbReference type="InterPro" id="IPR028082">
    <property type="entry name" value="Peripla_BP_I"/>
</dbReference>
<keyword evidence="8" id="KW-1185">Reference proteome</keyword>
<dbReference type="GO" id="GO:0000976">
    <property type="term" value="F:transcription cis-regulatory region binding"/>
    <property type="evidence" value="ECO:0007669"/>
    <property type="project" value="TreeGrafter"/>
</dbReference>
<keyword evidence="3" id="KW-0804">Transcription</keyword>
<protein>
    <submittedName>
        <fullName evidence="5">LacI family transcriptional regulator</fullName>
    </submittedName>
    <submittedName>
        <fullName evidence="6">Substrate-binding domain-containing protein</fullName>
    </submittedName>
</protein>
<evidence type="ECO:0000313" key="6">
    <source>
        <dbReference type="EMBL" id="NEG70756.1"/>
    </source>
</evidence>
<evidence type="ECO:0000259" key="4">
    <source>
        <dbReference type="PROSITE" id="PS50932"/>
    </source>
</evidence>
<dbReference type="Gene3D" id="1.10.260.40">
    <property type="entry name" value="lambda repressor-like DNA-binding domains"/>
    <property type="match status" value="1"/>
</dbReference>
<name>A0A6L4X2W6_9BIFI</name>
<dbReference type="AlphaFoldDB" id="A0A6L4X2W6"/>